<dbReference type="Proteomes" id="UP000035760">
    <property type="component" value="Unassembled WGS sequence"/>
</dbReference>
<evidence type="ECO:0000256" key="1">
    <source>
        <dbReference type="SAM" id="MobiDB-lite"/>
    </source>
</evidence>
<feature type="compositionally biased region" description="Pro residues" evidence="1">
    <location>
        <begin position="69"/>
        <end position="81"/>
    </location>
</feature>
<evidence type="ECO:0000259" key="2">
    <source>
        <dbReference type="Pfam" id="PF21784"/>
    </source>
</evidence>
<gene>
    <name evidence="3" type="ORF">BN873_340051</name>
</gene>
<reference evidence="3" key="1">
    <citation type="submission" date="2013-07" db="EMBL/GenBank/DDBJ databases">
        <authorList>
            <person name="McIlroy S."/>
        </authorList>
    </citation>
    <scope>NUCLEOTIDE SEQUENCE [LARGE SCALE GENOMIC DNA]</scope>
    <source>
        <strain evidence="3">Run_A_D11</strain>
    </source>
</reference>
<feature type="domain" description="4-fold beta flower" evidence="2">
    <location>
        <begin position="3"/>
        <end position="83"/>
    </location>
</feature>
<organism evidence="3 4">
    <name type="scientific">Candidatus Competibacter denitrificans Run_A_D11</name>
    <dbReference type="NCBI Taxonomy" id="1400863"/>
    <lineage>
        <taxon>Bacteria</taxon>
        <taxon>Pseudomonadati</taxon>
        <taxon>Pseudomonadota</taxon>
        <taxon>Gammaproteobacteria</taxon>
        <taxon>Candidatus Competibacteraceae</taxon>
        <taxon>Candidatus Competibacter</taxon>
    </lineage>
</organism>
<feature type="region of interest" description="Disordered" evidence="1">
    <location>
        <begin position="65"/>
        <end position="88"/>
    </location>
</feature>
<keyword evidence="4" id="KW-1185">Reference proteome</keyword>
<comment type="caution">
    <text evidence="3">The sequence shown here is derived from an EMBL/GenBank/DDBJ whole genome shotgun (WGS) entry which is preliminary data.</text>
</comment>
<protein>
    <recommendedName>
        <fullName evidence="2">4-fold beta flower domain-containing protein</fullName>
    </recommendedName>
</protein>
<dbReference type="AlphaFoldDB" id="W6MA39"/>
<reference evidence="3" key="2">
    <citation type="submission" date="2014-03" db="EMBL/GenBank/DDBJ databases">
        <title>Candidatus Competibacter-lineage genomes retrieved from metagenomes reveal functional metabolic diversity.</title>
        <authorList>
            <person name="McIlroy S.J."/>
            <person name="Albertsen M."/>
            <person name="Andresen E.K."/>
            <person name="Saunders A.M."/>
            <person name="Kristiansen R."/>
            <person name="Stokholm-Bjerregaard M."/>
            <person name="Nielsen K.L."/>
            <person name="Nielsen P.H."/>
        </authorList>
    </citation>
    <scope>NUCLEOTIDE SEQUENCE</scope>
    <source>
        <strain evidence="3">Run_A_D11</strain>
    </source>
</reference>
<dbReference type="EMBL" id="CBTJ020000041">
    <property type="protein sequence ID" value="CDI02675.1"/>
    <property type="molecule type" value="Genomic_DNA"/>
</dbReference>
<dbReference type="OrthoDB" id="9876790at2"/>
<proteinExistence type="predicted"/>
<accession>W6MA39</accession>
<name>W6MA39_9GAMM</name>
<evidence type="ECO:0000313" key="4">
    <source>
        <dbReference type="Proteomes" id="UP000035760"/>
    </source>
</evidence>
<dbReference type="InterPro" id="IPR048911">
    <property type="entry name" value="Bflower"/>
</dbReference>
<dbReference type="Pfam" id="PF21784">
    <property type="entry name" value="Bflower"/>
    <property type="match status" value="1"/>
</dbReference>
<evidence type="ECO:0000313" key="3">
    <source>
        <dbReference type="EMBL" id="CDI02675.1"/>
    </source>
</evidence>
<dbReference type="STRING" id="1400863.BN873_340051"/>
<sequence>MKSIYFWQGRYAGFIVNEWLFAADGRYLGWVDSRQQVWKADGYFLGEIVEQHYVLRRSNGVAPVRQTPRVPPVPAEPPSPPAARTNRLPRPGWIDPLEDLLRLPNQEELIGIWQQDHQQVELNADGEFVWTVSPTQNITGRWELRGPLLFLRRWQSEGALEAVPGYRIIEFNGDEVLLRWLAPDQRTLPFWLRRVGRNSDAF</sequence>